<protein>
    <submittedName>
        <fullName evidence="1">Uncharacterized protein</fullName>
    </submittedName>
</protein>
<dbReference type="EMBL" id="BMAU01021402">
    <property type="protein sequence ID" value="GFY32145.1"/>
    <property type="molecule type" value="Genomic_DNA"/>
</dbReference>
<sequence length="130" mass="14671">MLWSIAKSLSRDRLQVEVCNTILTANGFPPKDGRATTNILGSHYKKMSCLTFNKADKYIERQSKLVILKCRSSDLGNRVFLTDISMHELLLALNAFDPKKSPGPDNIHRVMITHLGPSGTQHLLDIFNQY</sequence>
<keyword evidence="2" id="KW-1185">Reference proteome</keyword>
<dbReference type="Proteomes" id="UP000887159">
    <property type="component" value="Unassembled WGS sequence"/>
</dbReference>
<dbReference type="AlphaFoldDB" id="A0A8X7BI57"/>
<evidence type="ECO:0000313" key="1">
    <source>
        <dbReference type="EMBL" id="GFY32145.1"/>
    </source>
</evidence>
<comment type="caution">
    <text evidence="1">The sequence shown here is derived from an EMBL/GenBank/DDBJ whole genome shotgun (WGS) entry which is preliminary data.</text>
</comment>
<name>A0A8X7BI57_TRICX</name>
<organism evidence="1 2">
    <name type="scientific">Trichonephila clavipes</name>
    <name type="common">Golden silk orbweaver</name>
    <name type="synonym">Nephila clavipes</name>
    <dbReference type="NCBI Taxonomy" id="2585209"/>
    <lineage>
        <taxon>Eukaryota</taxon>
        <taxon>Metazoa</taxon>
        <taxon>Ecdysozoa</taxon>
        <taxon>Arthropoda</taxon>
        <taxon>Chelicerata</taxon>
        <taxon>Arachnida</taxon>
        <taxon>Araneae</taxon>
        <taxon>Araneomorphae</taxon>
        <taxon>Entelegynae</taxon>
        <taxon>Araneoidea</taxon>
        <taxon>Nephilidae</taxon>
        <taxon>Trichonephila</taxon>
    </lineage>
</organism>
<gene>
    <name evidence="1" type="ORF">TNCV_3556531</name>
</gene>
<proteinExistence type="predicted"/>
<accession>A0A8X7BI57</accession>
<reference evidence="1" key="1">
    <citation type="submission" date="2020-08" db="EMBL/GenBank/DDBJ databases">
        <title>Multicomponent nature underlies the extraordinary mechanical properties of spider dragline silk.</title>
        <authorList>
            <person name="Kono N."/>
            <person name="Nakamura H."/>
            <person name="Mori M."/>
            <person name="Yoshida Y."/>
            <person name="Ohtoshi R."/>
            <person name="Malay A.D."/>
            <person name="Moran D.A.P."/>
            <person name="Tomita M."/>
            <person name="Numata K."/>
            <person name="Arakawa K."/>
        </authorList>
    </citation>
    <scope>NUCLEOTIDE SEQUENCE</scope>
</reference>
<evidence type="ECO:0000313" key="2">
    <source>
        <dbReference type="Proteomes" id="UP000887159"/>
    </source>
</evidence>